<dbReference type="InterPro" id="IPR050523">
    <property type="entry name" value="AKR_Detox_Biosynth"/>
</dbReference>
<keyword evidence="1" id="KW-0560">Oxidoreductase</keyword>
<dbReference type="InterPro" id="IPR036812">
    <property type="entry name" value="NAD(P)_OxRdtase_dom_sf"/>
</dbReference>
<dbReference type="SUPFAM" id="SSF51430">
    <property type="entry name" value="NAD(P)-linked oxidoreductase"/>
    <property type="match status" value="1"/>
</dbReference>
<dbReference type="OrthoDB" id="9774523at2"/>
<keyword evidence="4" id="KW-1185">Reference proteome</keyword>
<dbReference type="KEGG" id="phr:C6569_20150"/>
<gene>
    <name evidence="3" type="ORF">C6569_20150</name>
</gene>
<dbReference type="RefSeq" id="WP_106750541.1">
    <property type="nucleotide sequence ID" value="NZ_CP027668.1"/>
</dbReference>
<reference evidence="3 4" key="1">
    <citation type="submission" date="2018-03" db="EMBL/GenBank/DDBJ databases">
        <title>Genome sequencing of Phreatobacter sp.</title>
        <authorList>
            <person name="Kim S.-J."/>
            <person name="Heo J."/>
            <person name="Kwon S.-W."/>
        </authorList>
    </citation>
    <scope>NUCLEOTIDE SEQUENCE [LARGE SCALE GENOMIC DNA]</scope>
    <source>
        <strain evidence="3 4">S-12</strain>
    </source>
</reference>
<dbReference type="Proteomes" id="UP000237889">
    <property type="component" value="Chromosome"/>
</dbReference>
<evidence type="ECO:0000259" key="2">
    <source>
        <dbReference type="Pfam" id="PF00248"/>
    </source>
</evidence>
<evidence type="ECO:0000313" key="4">
    <source>
        <dbReference type="Proteomes" id="UP000237889"/>
    </source>
</evidence>
<dbReference type="AlphaFoldDB" id="A0A2S0NGX8"/>
<dbReference type="Pfam" id="PF00248">
    <property type="entry name" value="Aldo_ket_red"/>
    <property type="match status" value="1"/>
</dbReference>
<name>A0A2S0NGX8_9HYPH</name>
<proteinExistence type="predicted"/>
<dbReference type="PANTHER" id="PTHR43364:SF4">
    <property type="entry name" value="NAD(P)-LINKED OXIDOREDUCTASE SUPERFAMILY PROTEIN"/>
    <property type="match status" value="1"/>
</dbReference>
<dbReference type="EMBL" id="CP027668">
    <property type="protein sequence ID" value="AVO47171.1"/>
    <property type="molecule type" value="Genomic_DNA"/>
</dbReference>
<evidence type="ECO:0000313" key="3">
    <source>
        <dbReference type="EMBL" id="AVO47171.1"/>
    </source>
</evidence>
<dbReference type="GO" id="GO:0016491">
    <property type="term" value="F:oxidoreductase activity"/>
    <property type="evidence" value="ECO:0007669"/>
    <property type="project" value="UniProtKB-KW"/>
</dbReference>
<sequence>MQTRPLGRTGLSVPVVCLGTMTFGQQNTEAEGHEQMDYAVSRGITFFDTAEMYAVPPKAETYGATERIIGSWLKKRGRRDDIVIASKVAGAGAMTWLRPDGAPTRLTRAQMQIALDQSLTRLGTDHIDLYQLHWPERPAPFGANPSRFDPEGWAPRADETAIGEQLEALDGFVRAGKVRFIGLSNESAWGTMTFLKEAEARGLPRVQTVQNAYHLLNRTFETALAEVALREQVGLLAYSPLAQGFLTGKYLDGARPAGARVTLFDRQQRYQKPGSEEAIRDYVAIAREAGLDPAVMAIAFVASRPFVTSAIIGATSMAQLKTAIDAGETTLSPDVLAAIDAVHQLRGNPAP</sequence>
<accession>A0A2S0NGX8</accession>
<dbReference type="InterPro" id="IPR023210">
    <property type="entry name" value="NADP_OxRdtase_dom"/>
</dbReference>
<protein>
    <submittedName>
        <fullName evidence="3">Aldo/keto reductase</fullName>
    </submittedName>
</protein>
<evidence type="ECO:0000256" key="1">
    <source>
        <dbReference type="ARBA" id="ARBA00023002"/>
    </source>
</evidence>
<dbReference type="CDD" id="cd19094">
    <property type="entry name" value="AKR_Tas-like"/>
    <property type="match status" value="1"/>
</dbReference>
<dbReference type="PANTHER" id="PTHR43364">
    <property type="entry name" value="NADH-SPECIFIC METHYLGLYOXAL REDUCTASE-RELATED"/>
    <property type="match status" value="1"/>
</dbReference>
<dbReference type="Gene3D" id="3.20.20.100">
    <property type="entry name" value="NADP-dependent oxidoreductase domain"/>
    <property type="match status" value="1"/>
</dbReference>
<feature type="domain" description="NADP-dependent oxidoreductase" evidence="2">
    <location>
        <begin position="16"/>
        <end position="342"/>
    </location>
</feature>
<organism evidence="3 4">
    <name type="scientific">Phreatobacter cathodiphilus</name>
    <dbReference type="NCBI Taxonomy" id="1868589"/>
    <lineage>
        <taxon>Bacteria</taxon>
        <taxon>Pseudomonadati</taxon>
        <taxon>Pseudomonadota</taxon>
        <taxon>Alphaproteobacteria</taxon>
        <taxon>Hyphomicrobiales</taxon>
        <taxon>Phreatobacteraceae</taxon>
        <taxon>Phreatobacter</taxon>
    </lineage>
</organism>